<organism evidence="1 2">
    <name type="scientific">Plasmodium vivax</name>
    <name type="common">malaria parasite P. vivax</name>
    <dbReference type="NCBI Taxonomy" id="5855"/>
    <lineage>
        <taxon>Eukaryota</taxon>
        <taxon>Sar</taxon>
        <taxon>Alveolata</taxon>
        <taxon>Apicomplexa</taxon>
        <taxon>Aconoidasida</taxon>
        <taxon>Haemosporida</taxon>
        <taxon>Plasmodiidae</taxon>
        <taxon>Plasmodium</taxon>
        <taxon>Plasmodium (Plasmodium)</taxon>
    </lineage>
</organism>
<proteinExistence type="predicted"/>
<reference evidence="1" key="1">
    <citation type="submission" date="2021-09" db="EMBL/GenBank/DDBJ databases">
        <authorList>
            <consortium name="Pathogen Informatics"/>
        </authorList>
    </citation>
    <scope>NUCLEOTIDE SEQUENCE</scope>
    <source>
        <strain evidence="1">PvW1</strain>
    </source>
</reference>
<dbReference type="AlphaFoldDB" id="A0A8S4HAG6"/>
<dbReference type="Proteomes" id="UP000779233">
    <property type="component" value="Unassembled WGS sequence"/>
</dbReference>
<comment type="caution">
    <text evidence="1">The sequence shown here is derived from an EMBL/GenBank/DDBJ whole genome shotgun (WGS) entry which is preliminary data.</text>
</comment>
<evidence type="ECO:0000313" key="1">
    <source>
        <dbReference type="EMBL" id="CAG9474597.1"/>
    </source>
</evidence>
<accession>A0A8S4HAG6</accession>
<protein>
    <submittedName>
        <fullName evidence="1">(malaria parasite P. vivax) hypothetical protein</fullName>
    </submittedName>
</protein>
<dbReference type="VEuPathDB" id="PlasmoDB:PVPAM_000027300"/>
<name>A0A8S4HAG6_PLAVI</name>
<dbReference type="EMBL" id="CAJZCX010000005">
    <property type="protein sequence ID" value="CAG9474597.1"/>
    <property type="molecule type" value="Genomic_DNA"/>
</dbReference>
<gene>
    <name evidence="1" type="ORF">PVW1_100018400</name>
</gene>
<sequence>MDFSRLKYKYQFLGKILNLYDKLDQAVDENGQYQGVLNLCDKTTTFRTNLTEVEKVVCKRLLNNLLQLKNVNYDDDFIKGCSNLYVWLYFNIKKPMISNDIIKKIFELPNSIENEGPRYNYCPYFSFNDKIHNPEKLMKLRIFNDNADTFQSMLKGPIKSYDCSLIRYIYKCILIYRDMNSRYCSSGKDTTDENKNSCDIIGQFDKLYTPYISNNNKITHKFPELTSGTLINNIDGCSLEGIYSDETQLGTSITKGVSTALGAMVGIPPFLALMYKFTRFGQFFRSRYKKGIANNIGENELFYPTTENMNNSSDHTRYNVLYGPVGN</sequence>
<evidence type="ECO:0000313" key="2">
    <source>
        <dbReference type="Proteomes" id="UP000779233"/>
    </source>
</evidence>